<accession>A0ABS1GJT8</accession>
<dbReference type="PANTHER" id="PTHR22916">
    <property type="entry name" value="GLYCOSYLTRANSFERASE"/>
    <property type="match status" value="1"/>
</dbReference>
<keyword evidence="3" id="KW-1185">Reference proteome</keyword>
<organism evidence="2 3">
    <name type="scientific">Persephonella atlantica</name>
    <dbReference type="NCBI Taxonomy" id="2699429"/>
    <lineage>
        <taxon>Bacteria</taxon>
        <taxon>Pseudomonadati</taxon>
        <taxon>Aquificota</taxon>
        <taxon>Aquificia</taxon>
        <taxon>Aquificales</taxon>
        <taxon>Hydrogenothermaceae</taxon>
        <taxon>Persephonella</taxon>
    </lineage>
</organism>
<dbReference type="PANTHER" id="PTHR22916:SF3">
    <property type="entry name" value="UDP-GLCNAC:BETAGAL BETA-1,3-N-ACETYLGLUCOSAMINYLTRANSFERASE-LIKE PROTEIN 1"/>
    <property type="match status" value="1"/>
</dbReference>
<evidence type="ECO:0000313" key="2">
    <source>
        <dbReference type="EMBL" id="MBK3333198.1"/>
    </source>
</evidence>
<dbReference type="Pfam" id="PF00535">
    <property type="entry name" value="Glycos_transf_2"/>
    <property type="match status" value="1"/>
</dbReference>
<dbReference type="InterPro" id="IPR029044">
    <property type="entry name" value="Nucleotide-diphossugar_trans"/>
</dbReference>
<proteinExistence type="predicted"/>
<dbReference type="CDD" id="cd00761">
    <property type="entry name" value="Glyco_tranf_GTA_type"/>
    <property type="match status" value="1"/>
</dbReference>
<gene>
    <name evidence="2" type="ORF">GWK41_08955</name>
</gene>
<dbReference type="EMBL" id="JAACYA010000002">
    <property type="protein sequence ID" value="MBK3333198.1"/>
    <property type="molecule type" value="Genomic_DNA"/>
</dbReference>
<name>A0ABS1GJT8_9AQUI</name>
<evidence type="ECO:0000313" key="3">
    <source>
        <dbReference type="Proteomes" id="UP000772812"/>
    </source>
</evidence>
<reference evidence="2 3" key="1">
    <citation type="journal article" date="2021" name="Syst. Appl. Microbiol.">
        <title>Persephonella atlantica sp. nov.: How to adapt to physico-chemical gradients in high temperature hydrothermal habitats.</title>
        <authorList>
            <person name="Francois D.X."/>
            <person name="Godfroy A."/>
            <person name="Mathien C."/>
            <person name="Aube J."/>
            <person name="Cathalot C."/>
            <person name="Lesongeur F."/>
            <person name="L'Haridon S."/>
            <person name="Philippon X."/>
            <person name="Roussel E.G."/>
        </authorList>
    </citation>
    <scope>NUCLEOTIDE SEQUENCE [LARGE SCALE GENOMIC DNA]</scope>
    <source>
        <strain evidence="2 3">MO1340</strain>
    </source>
</reference>
<dbReference type="Proteomes" id="UP000772812">
    <property type="component" value="Unassembled WGS sequence"/>
</dbReference>
<sequence length="318" mass="37187">MLNKNKLVSILIPVYNREKYIEETVKSALNQTYRNIEVIIVDNKSTDNTWKILKKLAKQDSRLKIFQNETNIGPVRNWKRCIDEASGEYGKILWSDDLITPDFIEKTLHYIENKDVGFVITGTKVFTKCPKDGKVHVSINKSGIYNSEEYIKGILYFDKYPVSPGCALFRLKDLRKNLLINIPNKINIDFSMHAIGNDLLIYLLTANQYPKFAFVKDYLSFFRAHPDSISIKSNKCRLIINYSLALSYFIEKYRSDLIRANNTRLYLVLKKCKKLNKEMNLKRINDFYMKNTNAKIDFVSLVKMVKNILIRKFNNFKG</sequence>
<dbReference type="Gene3D" id="3.90.550.10">
    <property type="entry name" value="Spore Coat Polysaccharide Biosynthesis Protein SpsA, Chain A"/>
    <property type="match status" value="1"/>
</dbReference>
<feature type="domain" description="Glycosyltransferase 2-like" evidence="1">
    <location>
        <begin position="9"/>
        <end position="176"/>
    </location>
</feature>
<evidence type="ECO:0000259" key="1">
    <source>
        <dbReference type="Pfam" id="PF00535"/>
    </source>
</evidence>
<dbReference type="RefSeq" id="WP_200674656.1">
    <property type="nucleotide sequence ID" value="NZ_JAACYA010000002.1"/>
</dbReference>
<protein>
    <submittedName>
        <fullName evidence="2">Glycosyltransferase family 2 protein</fullName>
    </submittedName>
</protein>
<comment type="caution">
    <text evidence="2">The sequence shown here is derived from an EMBL/GenBank/DDBJ whole genome shotgun (WGS) entry which is preliminary data.</text>
</comment>
<dbReference type="SUPFAM" id="SSF53448">
    <property type="entry name" value="Nucleotide-diphospho-sugar transferases"/>
    <property type="match status" value="1"/>
</dbReference>
<dbReference type="InterPro" id="IPR001173">
    <property type="entry name" value="Glyco_trans_2-like"/>
</dbReference>